<dbReference type="PROSITE" id="PS01124">
    <property type="entry name" value="HTH_ARAC_FAMILY_2"/>
    <property type="match status" value="1"/>
</dbReference>
<feature type="domain" description="HTH araC/xylS-type" evidence="4">
    <location>
        <begin position="8"/>
        <end position="106"/>
    </location>
</feature>
<dbReference type="RefSeq" id="WP_343824661.1">
    <property type="nucleotide sequence ID" value="NZ_BAAACI010000002.1"/>
</dbReference>
<accession>A0ABN1KL11</accession>
<protein>
    <submittedName>
        <fullName evidence="5">AraC family transcriptional regulator</fullName>
    </submittedName>
</protein>
<dbReference type="SMART" id="SM00342">
    <property type="entry name" value="HTH_ARAC"/>
    <property type="match status" value="1"/>
</dbReference>
<sequence length="297" mass="34512">MDWLKRMNRALDYVDGNLTNEIDMNIVSQMALCSPYDFQKMFSFITEISLVEYIRRRRLTLAAFEIQNSDIKIMDVALKYGYESPISFTRAFQALHGIAPSLVRDGGVVLKAYPQISFQISIKGESEMEYRIETKQAFDIFGIETIGSSIGDERYQSPAELWQECHKNGLYEKLFKDSGNLPSFISQDLCKIHGVVNYRKTEENTFPYMLCSFIGKNSNTEGYSIAHIPAQTYAIFPSKRFKWDEDLARILNTLERRFYTEWLPTSNYEKIEGAEFEIYGGNNEYGYIELWYPVVKK</sequence>
<evidence type="ECO:0000313" key="6">
    <source>
        <dbReference type="Proteomes" id="UP001501047"/>
    </source>
</evidence>
<dbReference type="EMBL" id="BAAACI010000002">
    <property type="protein sequence ID" value="GAA0770050.1"/>
    <property type="molecule type" value="Genomic_DNA"/>
</dbReference>
<evidence type="ECO:0000256" key="3">
    <source>
        <dbReference type="ARBA" id="ARBA00023163"/>
    </source>
</evidence>
<keyword evidence="1" id="KW-0805">Transcription regulation</keyword>
<dbReference type="Gene3D" id="3.20.80.10">
    <property type="entry name" value="Regulatory factor, effector binding domain"/>
    <property type="match status" value="1"/>
</dbReference>
<dbReference type="SMART" id="SM00871">
    <property type="entry name" value="AraC_E_bind"/>
    <property type="match status" value="1"/>
</dbReference>
<evidence type="ECO:0000256" key="1">
    <source>
        <dbReference type="ARBA" id="ARBA00023015"/>
    </source>
</evidence>
<dbReference type="InterPro" id="IPR009057">
    <property type="entry name" value="Homeodomain-like_sf"/>
</dbReference>
<dbReference type="Pfam" id="PF12833">
    <property type="entry name" value="HTH_18"/>
    <property type="match status" value="1"/>
</dbReference>
<comment type="caution">
    <text evidence="5">The sequence shown here is derived from an EMBL/GenBank/DDBJ whole genome shotgun (WGS) entry which is preliminary data.</text>
</comment>
<dbReference type="SUPFAM" id="SSF46689">
    <property type="entry name" value="Homeodomain-like"/>
    <property type="match status" value="1"/>
</dbReference>
<dbReference type="InterPro" id="IPR011256">
    <property type="entry name" value="Reg_factor_effector_dom_sf"/>
</dbReference>
<dbReference type="Gene3D" id="1.10.10.60">
    <property type="entry name" value="Homeodomain-like"/>
    <property type="match status" value="2"/>
</dbReference>
<dbReference type="Proteomes" id="UP001501047">
    <property type="component" value="Unassembled WGS sequence"/>
</dbReference>
<keyword evidence="6" id="KW-1185">Reference proteome</keyword>
<evidence type="ECO:0000256" key="2">
    <source>
        <dbReference type="ARBA" id="ARBA00023125"/>
    </source>
</evidence>
<dbReference type="InterPro" id="IPR050959">
    <property type="entry name" value="MarA-like"/>
</dbReference>
<dbReference type="InterPro" id="IPR018060">
    <property type="entry name" value="HTH_AraC"/>
</dbReference>
<proteinExistence type="predicted"/>
<dbReference type="PANTHER" id="PTHR47504">
    <property type="entry name" value="RIGHT ORIGIN-BINDING PROTEIN"/>
    <property type="match status" value="1"/>
</dbReference>
<dbReference type="InterPro" id="IPR018062">
    <property type="entry name" value="HTH_AraC-typ_CS"/>
</dbReference>
<dbReference type="PROSITE" id="PS00041">
    <property type="entry name" value="HTH_ARAC_FAMILY_1"/>
    <property type="match status" value="1"/>
</dbReference>
<name>A0ABN1KL11_CLOSU</name>
<dbReference type="SUPFAM" id="SSF55136">
    <property type="entry name" value="Probable bacterial effector-binding domain"/>
    <property type="match status" value="1"/>
</dbReference>
<evidence type="ECO:0000259" key="4">
    <source>
        <dbReference type="PROSITE" id="PS01124"/>
    </source>
</evidence>
<organism evidence="5 6">
    <name type="scientific">Clostridium subterminale</name>
    <dbReference type="NCBI Taxonomy" id="1550"/>
    <lineage>
        <taxon>Bacteria</taxon>
        <taxon>Bacillati</taxon>
        <taxon>Bacillota</taxon>
        <taxon>Clostridia</taxon>
        <taxon>Eubacteriales</taxon>
        <taxon>Clostridiaceae</taxon>
        <taxon>Clostridium</taxon>
    </lineage>
</organism>
<gene>
    <name evidence="5" type="ORF">GCM10008908_12270</name>
</gene>
<dbReference type="PANTHER" id="PTHR47504:SF5">
    <property type="entry name" value="RIGHT ORIGIN-BINDING PROTEIN"/>
    <property type="match status" value="1"/>
</dbReference>
<dbReference type="Pfam" id="PF14526">
    <property type="entry name" value="Cass2"/>
    <property type="match status" value="1"/>
</dbReference>
<reference evidence="5 6" key="1">
    <citation type="journal article" date="2019" name="Int. J. Syst. Evol. Microbiol.">
        <title>The Global Catalogue of Microorganisms (GCM) 10K type strain sequencing project: providing services to taxonomists for standard genome sequencing and annotation.</title>
        <authorList>
            <consortium name="The Broad Institute Genomics Platform"/>
            <consortium name="The Broad Institute Genome Sequencing Center for Infectious Disease"/>
            <person name="Wu L."/>
            <person name="Ma J."/>
        </authorList>
    </citation>
    <scope>NUCLEOTIDE SEQUENCE [LARGE SCALE GENOMIC DNA]</scope>
    <source>
        <strain evidence="5 6">JCM 1417</strain>
    </source>
</reference>
<keyword evidence="2" id="KW-0238">DNA-binding</keyword>
<keyword evidence="3" id="KW-0804">Transcription</keyword>
<dbReference type="InterPro" id="IPR029441">
    <property type="entry name" value="Cass2"/>
</dbReference>
<evidence type="ECO:0000313" key="5">
    <source>
        <dbReference type="EMBL" id="GAA0770050.1"/>
    </source>
</evidence>
<dbReference type="InterPro" id="IPR010499">
    <property type="entry name" value="AraC_E-bd"/>
</dbReference>